<accession>A0A085WM42</accession>
<organism evidence="2 3">
    <name type="scientific">Hyalangium minutum</name>
    <dbReference type="NCBI Taxonomy" id="394096"/>
    <lineage>
        <taxon>Bacteria</taxon>
        <taxon>Pseudomonadati</taxon>
        <taxon>Myxococcota</taxon>
        <taxon>Myxococcia</taxon>
        <taxon>Myxococcales</taxon>
        <taxon>Cystobacterineae</taxon>
        <taxon>Archangiaceae</taxon>
        <taxon>Hyalangium</taxon>
    </lineage>
</organism>
<dbReference type="Proteomes" id="UP000028725">
    <property type="component" value="Unassembled WGS sequence"/>
</dbReference>
<dbReference type="AlphaFoldDB" id="A0A085WM42"/>
<feature type="region of interest" description="Disordered" evidence="1">
    <location>
        <begin position="123"/>
        <end position="142"/>
    </location>
</feature>
<evidence type="ECO:0000256" key="1">
    <source>
        <dbReference type="SAM" id="MobiDB-lite"/>
    </source>
</evidence>
<reference evidence="2 3" key="1">
    <citation type="submission" date="2014-04" db="EMBL/GenBank/DDBJ databases">
        <title>Genome assembly of Hyalangium minutum DSM 14724.</title>
        <authorList>
            <person name="Sharma G."/>
            <person name="Subramanian S."/>
        </authorList>
    </citation>
    <scope>NUCLEOTIDE SEQUENCE [LARGE SCALE GENOMIC DNA]</scope>
    <source>
        <strain evidence="2 3">DSM 14724</strain>
    </source>
</reference>
<dbReference type="EMBL" id="JMCB01000006">
    <property type="protein sequence ID" value="KFE68755.1"/>
    <property type="molecule type" value="Genomic_DNA"/>
</dbReference>
<keyword evidence="3" id="KW-1185">Reference proteome</keyword>
<dbReference type="RefSeq" id="WP_052420100.1">
    <property type="nucleotide sequence ID" value="NZ_JMCB01000006.1"/>
</dbReference>
<evidence type="ECO:0000313" key="3">
    <source>
        <dbReference type="Proteomes" id="UP000028725"/>
    </source>
</evidence>
<comment type="caution">
    <text evidence="2">The sequence shown here is derived from an EMBL/GenBank/DDBJ whole genome shotgun (WGS) entry which is preliminary data.</text>
</comment>
<gene>
    <name evidence="2" type="ORF">DB31_7992</name>
</gene>
<dbReference type="STRING" id="394096.DB31_7992"/>
<evidence type="ECO:0000313" key="2">
    <source>
        <dbReference type="EMBL" id="KFE68755.1"/>
    </source>
</evidence>
<name>A0A085WM42_9BACT</name>
<protein>
    <submittedName>
        <fullName evidence="2">Uncharacterized protein</fullName>
    </submittedName>
</protein>
<sequence length="142" mass="15805">MSTGELSDEEFLAAVAVAKFPGGKFDHRGHLRMAWICLRGQEFDAGLERIRVTVRGFATVLGVVEKYHETVTRAWAERIQAAIEQTPELGTFDAFLGAHPELLNPGLLAQHYRKETLESPGAKAGWVAPDLEPLPRRKQARE</sequence>
<proteinExistence type="predicted"/>
<dbReference type="OrthoDB" id="72030at2"/>